<keyword evidence="2" id="KW-1185">Reference proteome</keyword>
<dbReference type="EMBL" id="CAKE01000035">
    <property type="protein sequence ID" value="CCI82698.1"/>
    <property type="molecule type" value="Genomic_DNA"/>
</dbReference>
<reference evidence="1 2" key="1">
    <citation type="submission" date="2012-06" db="EMBL/GenBank/DDBJ databases">
        <title>Draft Genome Sequence of Lactobacillus hominis Strain CRBIP 24.179T, isolated from human intestine.</title>
        <authorList>
            <person name="Cousin S."/>
            <person name="Ma L."/>
            <person name="Bizet C."/>
            <person name="Loux V."/>
            <person name="Bouchier C."/>
            <person name="Clermont D."/>
            <person name="Creno S."/>
        </authorList>
    </citation>
    <scope>NUCLEOTIDE SEQUENCE [LARGE SCALE GENOMIC DNA]</scope>
    <source>
        <strain evidence="2">CRBIP 24.179T</strain>
    </source>
</reference>
<proteinExistence type="predicted"/>
<dbReference type="PATRIC" id="fig|1423758.3.peg.397"/>
<evidence type="ECO:0000313" key="1">
    <source>
        <dbReference type="EMBL" id="CCI82698.1"/>
    </source>
</evidence>
<dbReference type="STRING" id="1423758.FC41_GL000394"/>
<protein>
    <submittedName>
        <fullName evidence="1">Uncharacterized protein</fullName>
    </submittedName>
</protein>
<dbReference type="AlphaFoldDB" id="I7IW95"/>
<comment type="caution">
    <text evidence="1">The sequence shown here is derived from an EMBL/GenBank/DDBJ whole genome shotgun (WGS) entry which is preliminary data.</text>
</comment>
<name>I7IW95_9LACO</name>
<dbReference type="Proteomes" id="UP000009320">
    <property type="component" value="Unassembled WGS sequence"/>
</dbReference>
<evidence type="ECO:0000313" key="2">
    <source>
        <dbReference type="Proteomes" id="UP000009320"/>
    </source>
</evidence>
<organism evidence="1 2">
    <name type="scientific">Lactobacillus hominis DSM 23910 = CRBIP 24.179</name>
    <dbReference type="NCBI Taxonomy" id="1423758"/>
    <lineage>
        <taxon>Bacteria</taxon>
        <taxon>Bacillati</taxon>
        <taxon>Bacillota</taxon>
        <taxon>Bacilli</taxon>
        <taxon>Lactobacillales</taxon>
        <taxon>Lactobacillaceae</taxon>
        <taxon>Lactobacillus</taxon>
    </lineage>
</organism>
<dbReference type="Pfam" id="PF12541">
    <property type="entry name" value="DUF3737"/>
    <property type="match status" value="1"/>
</dbReference>
<sequence>MKTIKDKYFEGERILYGLKDASLDGITFGHGESPLRKLQILKLRIQFLTGNILSGMTKM</sequence>
<accession>I7IW95</accession>
<dbReference type="InterPro" id="IPR022208">
    <property type="entry name" value="DUF3737"/>
</dbReference>
<gene>
    <name evidence="1" type="ORF">BN55_08445</name>
</gene>